<sequence length="371" mass="42331">MRDLVRARESAAEDQRHKRQLVSAFMLRHGRLYHRTKPWTMRYRRWLQSQSFDHPAHQIALQEMLQAERNATERLDRLTGHIEALVPEWDLAPAVNALQALRGVALISAVTFMAEIRDVRRFETPVKLMAYLGLVPSEYSTGKTTKRGGITRAGNSRVRHKLIEGAWTYRLPARPGVKKLYILQKQSAEVQDIAWKAQARLTARYRKLSQRGKKSTVVTTAIAREMAAFLWVLPAAPCPLDRCGLHAPNGGREVNGNLVDFRLMPGQAHDLRAVADLIEGLCADHLLADRAFDADWLRSALDEQEITPVIPPKSNRRFPASFDKETYKWRHLIENYFGKLKEYRGIAMRSCKTDQSFAAFISLAATIIQLR</sequence>
<dbReference type="GO" id="GO:0003677">
    <property type="term" value="F:DNA binding"/>
    <property type="evidence" value="ECO:0007669"/>
    <property type="project" value="InterPro"/>
</dbReference>
<proteinExistence type="predicted"/>
<dbReference type="GO" id="GO:0004803">
    <property type="term" value="F:transposase activity"/>
    <property type="evidence" value="ECO:0007669"/>
    <property type="project" value="InterPro"/>
</dbReference>
<dbReference type="Pfam" id="PF02371">
    <property type="entry name" value="Transposase_20"/>
    <property type="match status" value="1"/>
</dbReference>
<reference evidence="3 4" key="1">
    <citation type="submission" date="2016-10" db="EMBL/GenBank/DDBJ databases">
        <authorList>
            <person name="de Groot N.N."/>
        </authorList>
    </citation>
    <scope>NUCLEOTIDE SEQUENCE [LARGE SCALE GENOMIC DNA]</scope>
    <source>
        <strain evidence="3 4">DSM 27375</strain>
    </source>
</reference>
<feature type="domain" description="Transposase DDE" evidence="2">
    <location>
        <begin position="287"/>
        <end position="371"/>
    </location>
</feature>
<evidence type="ECO:0000259" key="1">
    <source>
        <dbReference type="Pfam" id="PF02371"/>
    </source>
</evidence>
<dbReference type="AlphaFoldDB" id="A0A1G7FZD9"/>
<feature type="domain" description="Transposase IS116/IS110/IS902 C-terminal" evidence="1">
    <location>
        <begin position="97"/>
        <end position="179"/>
    </location>
</feature>
<gene>
    <name evidence="3" type="ORF">SAMN04488117_101317</name>
</gene>
<protein>
    <submittedName>
        <fullName evidence="3">Transposase</fullName>
    </submittedName>
</protein>
<evidence type="ECO:0000259" key="2">
    <source>
        <dbReference type="Pfam" id="PF13586"/>
    </source>
</evidence>
<dbReference type="PANTHER" id="PTHR33055">
    <property type="entry name" value="TRANSPOSASE FOR INSERTION SEQUENCE ELEMENT IS1111A"/>
    <property type="match status" value="1"/>
</dbReference>
<accession>A0A1G7FZD9</accession>
<name>A0A1G7FZD9_9RHOB</name>
<organism evidence="3 4">
    <name type="scientific">Celeribacter baekdonensis</name>
    <dbReference type="NCBI Taxonomy" id="875171"/>
    <lineage>
        <taxon>Bacteria</taxon>
        <taxon>Pseudomonadati</taxon>
        <taxon>Pseudomonadota</taxon>
        <taxon>Alphaproteobacteria</taxon>
        <taxon>Rhodobacterales</taxon>
        <taxon>Roseobacteraceae</taxon>
        <taxon>Celeribacter</taxon>
    </lineage>
</organism>
<dbReference type="PANTHER" id="PTHR33055:SF3">
    <property type="entry name" value="PUTATIVE TRANSPOSASE FOR IS117-RELATED"/>
    <property type="match status" value="1"/>
</dbReference>
<dbReference type="EMBL" id="FNBL01000001">
    <property type="protein sequence ID" value="SDE81266.1"/>
    <property type="molecule type" value="Genomic_DNA"/>
</dbReference>
<dbReference type="InterPro" id="IPR003346">
    <property type="entry name" value="Transposase_20"/>
</dbReference>
<evidence type="ECO:0000313" key="3">
    <source>
        <dbReference type="EMBL" id="SDE81266.1"/>
    </source>
</evidence>
<dbReference type="Pfam" id="PF13586">
    <property type="entry name" value="DDE_Tnp_1_2"/>
    <property type="match status" value="1"/>
</dbReference>
<dbReference type="InterPro" id="IPR047650">
    <property type="entry name" value="Transpos_IS110"/>
</dbReference>
<dbReference type="Proteomes" id="UP000182284">
    <property type="component" value="Unassembled WGS sequence"/>
</dbReference>
<evidence type="ECO:0000313" key="4">
    <source>
        <dbReference type="Proteomes" id="UP000182284"/>
    </source>
</evidence>
<dbReference type="InterPro" id="IPR025668">
    <property type="entry name" value="Tnp_DDE_dom"/>
</dbReference>
<dbReference type="GO" id="GO:0006313">
    <property type="term" value="P:DNA transposition"/>
    <property type="evidence" value="ECO:0007669"/>
    <property type="project" value="InterPro"/>
</dbReference>